<dbReference type="InterPro" id="IPR011990">
    <property type="entry name" value="TPR-like_helical_dom_sf"/>
</dbReference>
<sequence>MGFDPWYHINTQDMEECRITGKKSQMDLETALQDSAKALDLFLNNRFSDALDLLRPWYVPSMYHAVGYSSMLAMQAGMTFEPKDVEKAMTALKESLQTCQMFRKKTTMVEAITEMFYKQPADDLTEEEMHAELCYAEALLQKAALTFLDESMISFIKGGMKIRNSHYLHHLVFLFQYLSLLPSKVLRLLEWMGFSGDREVGLSQLREGAASNSLRSILSTLCLLMYHLYISVILGTGEANLEESDVLLDPYIEKFPNGALILFYQARIAVLKGNFEFAQKKFLECIAAQQEWRQIHHLCYWELMWSYSFQQDWLEAYQYADLLCKESKWSQAVYVFQKASILSMMPEEEVKKTGENVEQLFRQVESLRLRIAGKSIPTEKFAAKKAQRYSAATPVTLVIPAVEMIYVWNGFTIIGKRPELTESILVTIEKAEEQLKNDPNPSEYHVDNECMVQMLKGLCLRHLGHLDQAQLCFTHVISSENRIKHDCYLVPYSMYELGLLYKQQGDLGKATTTIENAKLNYKGYSMESRLHFRIHAALNTMGTSVAKLPPHRTSA</sequence>
<dbReference type="GeneTree" id="ENSGT00950000182917"/>
<evidence type="ECO:0000256" key="2">
    <source>
        <dbReference type="ARBA" id="ARBA00015483"/>
    </source>
</evidence>
<reference evidence="6" key="2">
    <citation type="submission" date="2025-08" db="UniProtKB">
        <authorList>
            <consortium name="Ensembl"/>
        </authorList>
    </citation>
    <scope>IDENTIFICATION</scope>
</reference>
<reference evidence="6" key="1">
    <citation type="submission" date="2020-07" db="EMBL/GenBank/DDBJ databases">
        <title>A long reads based de novo assembly of the rainbow trout Arlee double haploid line genome.</title>
        <authorList>
            <person name="Gao G."/>
            <person name="Palti Y."/>
        </authorList>
    </citation>
    <scope>NUCLEOTIDE SEQUENCE [LARGE SCALE GENOMIC DNA]</scope>
</reference>
<evidence type="ECO:0000256" key="5">
    <source>
        <dbReference type="ARBA" id="ARBA00023098"/>
    </source>
</evidence>
<accession>A0A8K9WPQ0</accession>
<name>A0A8K9WPQ0_ONCMY</name>
<protein>
    <recommendedName>
        <fullName evidence="2">Tetratricopeptide repeat protein 39B</fullName>
    </recommendedName>
</protein>
<keyword evidence="7" id="KW-1185">Reference proteome</keyword>
<dbReference type="InterPro" id="IPR019412">
    <property type="entry name" value="IML2/TPR_39"/>
</dbReference>
<gene>
    <name evidence="6" type="primary">TTC39B</name>
</gene>
<dbReference type="GO" id="GO:0006629">
    <property type="term" value="P:lipid metabolic process"/>
    <property type="evidence" value="ECO:0007669"/>
    <property type="project" value="UniProtKB-KW"/>
</dbReference>
<dbReference type="PANTHER" id="PTHR31859">
    <property type="entry name" value="TETRATRICOPEPTIDE REPEAT PROTEIN 39 FAMILY MEMBER"/>
    <property type="match status" value="1"/>
</dbReference>
<dbReference type="Proteomes" id="UP000694395">
    <property type="component" value="Chromosome 10"/>
</dbReference>
<keyword evidence="4" id="KW-0802">TPR repeat</keyword>
<comment type="similarity">
    <text evidence="1">Belongs to the TTC39 family.</text>
</comment>
<dbReference type="SUPFAM" id="SSF48452">
    <property type="entry name" value="TPR-like"/>
    <property type="match status" value="1"/>
</dbReference>
<dbReference type="AlphaFoldDB" id="A0A8K9WPQ0"/>
<keyword evidence="3" id="KW-0677">Repeat</keyword>
<evidence type="ECO:0000256" key="4">
    <source>
        <dbReference type="ARBA" id="ARBA00022803"/>
    </source>
</evidence>
<evidence type="ECO:0000313" key="7">
    <source>
        <dbReference type="Proteomes" id="UP000694395"/>
    </source>
</evidence>
<evidence type="ECO:0000256" key="1">
    <source>
        <dbReference type="ARBA" id="ARBA00006400"/>
    </source>
</evidence>
<evidence type="ECO:0000313" key="6">
    <source>
        <dbReference type="Ensembl" id="ENSOMYP00000115445.1"/>
    </source>
</evidence>
<dbReference type="Ensembl" id="ENSOMYT00000162679.1">
    <property type="protein sequence ID" value="ENSOMYP00000115445.1"/>
    <property type="gene ID" value="ENSOMYG00000038393.2"/>
</dbReference>
<reference evidence="6" key="3">
    <citation type="submission" date="2025-09" db="UniProtKB">
        <authorList>
            <consortium name="Ensembl"/>
        </authorList>
    </citation>
    <scope>IDENTIFICATION</scope>
</reference>
<proteinExistence type="inferred from homology"/>
<keyword evidence="5" id="KW-0443">Lipid metabolism</keyword>
<dbReference type="Gene3D" id="1.25.40.10">
    <property type="entry name" value="Tetratricopeptide repeat domain"/>
    <property type="match status" value="1"/>
</dbReference>
<dbReference type="PANTHER" id="PTHR31859:SF4">
    <property type="entry name" value="TETRATRICOPEPTIDE REPEAT PROTEIN 39B"/>
    <property type="match status" value="1"/>
</dbReference>
<evidence type="ECO:0000256" key="3">
    <source>
        <dbReference type="ARBA" id="ARBA00022737"/>
    </source>
</evidence>
<organism evidence="6 7">
    <name type="scientific">Oncorhynchus mykiss</name>
    <name type="common">Rainbow trout</name>
    <name type="synonym">Salmo gairdneri</name>
    <dbReference type="NCBI Taxonomy" id="8022"/>
    <lineage>
        <taxon>Eukaryota</taxon>
        <taxon>Metazoa</taxon>
        <taxon>Chordata</taxon>
        <taxon>Craniata</taxon>
        <taxon>Vertebrata</taxon>
        <taxon>Euteleostomi</taxon>
        <taxon>Actinopterygii</taxon>
        <taxon>Neopterygii</taxon>
        <taxon>Teleostei</taxon>
        <taxon>Protacanthopterygii</taxon>
        <taxon>Salmoniformes</taxon>
        <taxon>Salmonidae</taxon>
        <taxon>Salmoninae</taxon>
        <taxon>Oncorhynchus</taxon>
    </lineage>
</organism>
<dbReference type="Pfam" id="PF10300">
    <property type="entry name" value="Iml2-TPR_39"/>
    <property type="match status" value="2"/>
</dbReference>